<evidence type="ECO:0000256" key="8">
    <source>
        <dbReference type="SAM" id="MobiDB-lite"/>
    </source>
</evidence>
<protein>
    <recommendedName>
        <fullName evidence="13">NTF2-like protein</fullName>
    </recommendedName>
</protein>
<feature type="domain" description="TAP-C" evidence="10">
    <location>
        <begin position="674"/>
        <end position="728"/>
    </location>
</feature>
<feature type="region of interest" description="Disordered" evidence="8">
    <location>
        <begin position="581"/>
        <end position="619"/>
    </location>
</feature>
<dbReference type="PANTHER" id="PTHR10662:SF22">
    <property type="entry name" value="NUCLEAR RNA EXPORT FACTOR 1"/>
    <property type="match status" value="1"/>
</dbReference>
<dbReference type="Pfam" id="PF24048">
    <property type="entry name" value="LRR_NXF1-5"/>
    <property type="match status" value="1"/>
</dbReference>
<feature type="region of interest" description="Disordered" evidence="8">
    <location>
        <begin position="631"/>
        <end position="676"/>
    </location>
</feature>
<keyword evidence="3" id="KW-0813">Transport</keyword>
<feature type="region of interest" description="Disordered" evidence="8">
    <location>
        <begin position="1"/>
        <end position="72"/>
    </location>
</feature>
<dbReference type="PANTHER" id="PTHR10662">
    <property type="entry name" value="NUCLEAR RNA EXPORT FACTOR"/>
    <property type="match status" value="1"/>
</dbReference>
<dbReference type="PROSITE" id="PS50177">
    <property type="entry name" value="NTF2_DOMAIN"/>
    <property type="match status" value="1"/>
</dbReference>
<keyword evidence="7" id="KW-0539">Nucleus</keyword>
<dbReference type="GO" id="GO:0016973">
    <property type="term" value="P:poly(A)+ mRNA export from nucleus"/>
    <property type="evidence" value="ECO:0007669"/>
    <property type="project" value="TreeGrafter"/>
</dbReference>
<accession>A0A8H7Q7L2</accession>
<dbReference type="InterPro" id="IPR018222">
    <property type="entry name" value="Nuclear_transport_factor_2_euk"/>
</dbReference>
<dbReference type="InterPro" id="IPR040736">
    <property type="entry name" value="Mex67_RRM"/>
</dbReference>
<feature type="compositionally biased region" description="Low complexity" evidence="8">
    <location>
        <begin position="24"/>
        <end position="49"/>
    </location>
</feature>
<dbReference type="InterPro" id="IPR057125">
    <property type="entry name" value="NXF1/2/3/5-like_LRR"/>
</dbReference>
<dbReference type="InterPro" id="IPR032675">
    <property type="entry name" value="LRR_dom_sf"/>
</dbReference>
<dbReference type="EMBL" id="JAEPRA010000004">
    <property type="protein sequence ID" value="KAG2186604.1"/>
    <property type="molecule type" value="Genomic_DNA"/>
</dbReference>
<dbReference type="Gene3D" id="3.80.10.10">
    <property type="entry name" value="Ribonuclease Inhibitor"/>
    <property type="match status" value="1"/>
</dbReference>
<dbReference type="GO" id="GO:0005634">
    <property type="term" value="C:nucleus"/>
    <property type="evidence" value="ECO:0007669"/>
    <property type="project" value="UniProtKB-SubCell"/>
</dbReference>
<evidence type="ECO:0000256" key="2">
    <source>
        <dbReference type="ARBA" id="ARBA00009285"/>
    </source>
</evidence>
<organism evidence="11 12">
    <name type="scientific">Umbelopsis vinacea</name>
    <dbReference type="NCBI Taxonomy" id="44442"/>
    <lineage>
        <taxon>Eukaryota</taxon>
        <taxon>Fungi</taxon>
        <taxon>Fungi incertae sedis</taxon>
        <taxon>Mucoromycota</taxon>
        <taxon>Mucoromycotina</taxon>
        <taxon>Umbelopsidomycetes</taxon>
        <taxon>Umbelopsidales</taxon>
        <taxon>Umbelopsidaceae</taxon>
        <taxon>Umbelopsis</taxon>
    </lineage>
</organism>
<feature type="compositionally biased region" description="Gly residues" evidence="8">
    <location>
        <begin position="62"/>
        <end position="72"/>
    </location>
</feature>
<keyword evidence="6" id="KW-0509">mRNA transport</keyword>
<sequence length="728" mass="80115">MEIRGRGRGRGNNSSITSRLSGYNDQTTYNNSNNNNNNDQNYGNSQGNQRGRGRGGNRGRGQRGGGRGGNAGGYNNYGDANMAASSGGGGNVEVIVSNHPPGTDHQLVEFLKRKSKRQWEPLQTQPMDDGLHLLIQDMDTASSVLRLNGYTFMNNALSVTQLGSAPAQTPAHLNQPNKQQSSYSSLDNIQRFLQQRWNAEQKFLNLDKMGLDPLYKRVMHASTNDVRPAMFKLASETLGDIVTVSLSSNRLRSTQPIAALAEYLPNVQNLSLQDNNISTFNDLEPLVGKFNNLHELLLNDNPIKTRDIERNGNDVQYRSEVTRRFPTLRMLDGAPVAQAIQFDIQAADLEATAQQARLPASVKEGFFDQDSSRMAANEFLGSFFPTFDGNRAALYDLYDENAMFSVSVNAGLPKHRQKPGGPFVNSGAPSDWRDISRNLTKVKSLKRRLDCLYYGSASIIQLLTTMPPTVHDLTRADNFVTDAWQMNGFSGYPAVLFIKVHGEFRDGASGNSTKYSFDRVFIVGPATPGSRAQSAGWNYVILSDQWHVREYSTNHAFQPEPDVPLPAFGQPAQVHSFPQAQTFASPPAPQTFGSTQQQAPPLQIPQPQQPQQPFASPHHFNSTIAAAPQPQHTFPQQSFTPPSIQSTPPPAPPPTPQSIAPTPPPSERAPGHSDQQHGNVLMLKQQTGLNYSFALQCLADNDWNMTNALESFERLKNINAIPPEAYGS</sequence>
<feature type="compositionally biased region" description="Low complexity" evidence="8">
    <location>
        <begin position="634"/>
        <end position="646"/>
    </location>
</feature>
<dbReference type="AlphaFoldDB" id="A0A8H7Q7L2"/>
<evidence type="ECO:0008006" key="13">
    <source>
        <dbReference type="Google" id="ProtNLM"/>
    </source>
</evidence>
<comment type="subcellular location">
    <subcellularLocation>
        <location evidence="1">Nucleus</location>
    </subcellularLocation>
</comment>
<proteinExistence type="inferred from homology"/>
<evidence type="ECO:0000256" key="1">
    <source>
        <dbReference type="ARBA" id="ARBA00004123"/>
    </source>
</evidence>
<evidence type="ECO:0000259" key="10">
    <source>
        <dbReference type="PROSITE" id="PS51281"/>
    </source>
</evidence>
<evidence type="ECO:0000313" key="11">
    <source>
        <dbReference type="EMBL" id="KAG2186604.1"/>
    </source>
</evidence>
<evidence type="ECO:0000256" key="6">
    <source>
        <dbReference type="ARBA" id="ARBA00022816"/>
    </source>
</evidence>
<dbReference type="InterPro" id="IPR002075">
    <property type="entry name" value="NTF2_dom"/>
</dbReference>
<gene>
    <name evidence="11" type="ORF">INT44_002828</name>
</gene>
<dbReference type="CDD" id="cd14342">
    <property type="entry name" value="UBA_TAP-C"/>
    <property type="match status" value="1"/>
</dbReference>
<reference evidence="11" key="1">
    <citation type="submission" date="2020-12" db="EMBL/GenBank/DDBJ databases">
        <title>Metabolic potential, ecology and presence of endohyphal bacteria is reflected in genomic diversity of Mucoromycotina.</title>
        <authorList>
            <person name="Muszewska A."/>
            <person name="Okrasinska A."/>
            <person name="Steczkiewicz K."/>
            <person name="Drgas O."/>
            <person name="Orlowska M."/>
            <person name="Perlinska-Lenart U."/>
            <person name="Aleksandrzak-Piekarczyk T."/>
            <person name="Szatraj K."/>
            <person name="Zielenkiewicz U."/>
            <person name="Pilsyk S."/>
            <person name="Malc E."/>
            <person name="Mieczkowski P."/>
            <person name="Kruszewska J.S."/>
            <person name="Biernat P."/>
            <person name="Pawlowska J."/>
        </authorList>
    </citation>
    <scope>NUCLEOTIDE SEQUENCE</scope>
    <source>
        <strain evidence="11">WA0000051536</strain>
    </source>
</reference>
<keyword evidence="5" id="KW-0677">Repeat</keyword>
<feature type="compositionally biased region" description="Basic residues" evidence="8">
    <location>
        <begin position="51"/>
        <end position="61"/>
    </location>
</feature>
<dbReference type="Gene3D" id="1.10.8.10">
    <property type="entry name" value="DNA helicase RuvA subunit, C-terminal domain"/>
    <property type="match status" value="1"/>
</dbReference>
<dbReference type="Pfam" id="PF18444">
    <property type="entry name" value="RRM_9"/>
    <property type="match status" value="1"/>
</dbReference>
<dbReference type="SUPFAM" id="SSF46934">
    <property type="entry name" value="UBA-like"/>
    <property type="match status" value="1"/>
</dbReference>
<dbReference type="GO" id="GO:0003723">
    <property type="term" value="F:RNA binding"/>
    <property type="evidence" value="ECO:0007669"/>
    <property type="project" value="TreeGrafter"/>
</dbReference>
<comment type="caution">
    <text evidence="11">The sequence shown here is derived from an EMBL/GenBank/DDBJ whole genome shotgun (WGS) entry which is preliminary data.</text>
</comment>
<dbReference type="InterPro" id="IPR030217">
    <property type="entry name" value="NXF_fam"/>
</dbReference>
<feature type="compositionally biased region" description="Pro residues" evidence="8">
    <location>
        <begin position="647"/>
        <end position="667"/>
    </location>
</feature>
<dbReference type="OrthoDB" id="25872at2759"/>
<keyword evidence="12" id="KW-1185">Reference proteome</keyword>
<dbReference type="Gene3D" id="3.10.450.50">
    <property type="match status" value="1"/>
</dbReference>
<dbReference type="Proteomes" id="UP000612746">
    <property type="component" value="Unassembled WGS sequence"/>
</dbReference>
<dbReference type="SMART" id="SM00804">
    <property type="entry name" value="TAP_C"/>
    <property type="match status" value="1"/>
</dbReference>
<dbReference type="InterPro" id="IPR005637">
    <property type="entry name" value="TAP_C_dom"/>
</dbReference>
<evidence type="ECO:0000259" key="9">
    <source>
        <dbReference type="PROSITE" id="PS50177"/>
    </source>
</evidence>
<dbReference type="InterPro" id="IPR009060">
    <property type="entry name" value="UBA-like_sf"/>
</dbReference>
<evidence type="ECO:0000313" key="12">
    <source>
        <dbReference type="Proteomes" id="UP000612746"/>
    </source>
</evidence>
<keyword evidence="4" id="KW-0433">Leucine-rich repeat</keyword>
<dbReference type="SUPFAM" id="SSF52058">
    <property type="entry name" value="L domain-like"/>
    <property type="match status" value="1"/>
</dbReference>
<feature type="domain" description="NTF2" evidence="9">
    <location>
        <begin position="375"/>
        <end position="548"/>
    </location>
</feature>
<evidence type="ECO:0000256" key="4">
    <source>
        <dbReference type="ARBA" id="ARBA00022614"/>
    </source>
</evidence>
<dbReference type="PROSITE" id="PS51450">
    <property type="entry name" value="LRR"/>
    <property type="match status" value="1"/>
</dbReference>
<feature type="compositionally biased region" description="Polar residues" evidence="8">
    <location>
        <begin position="12"/>
        <end position="23"/>
    </location>
</feature>
<dbReference type="PROSITE" id="PS51281">
    <property type="entry name" value="TAP_C"/>
    <property type="match status" value="1"/>
</dbReference>
<dbReference type="Pfam" id="PF03943">
    <property type="entry name" value="TAP_C"/>
    <property type="match status" value="1"/>
</dbReference>
<dbReference type="InterPro" id="IPR001611">
    <property type="entry name" value="Leu-rich_rpt"/>
</dbReference>
<comment type="similarity">
    <text evidence="2">Belongs to the NXF family.</text>
</comment>
<evidence type="ECO:0000256" key="3">
    <source>
        <dbReference type="ARBA" id="ARBA00022448"/>
    </source>
</evidence>
<evidence type="ECO:0000256" key="5">
    <source>
        <dbReference type="ARBA" id="ARBA00022737"/>
    </source>
</evidence>
<dbReference type="InterPro" id="IPR032710">
    <property type="entry name" value="NTF2-like_dom_sf"/>
</dbReference>
<dbReference type="Pfam" id="PF22602">
    <property type="entry name" value="NXF_NTF2"/>
    <property type="match status" value="1"/>
</dbReference>
<evidence type="ECO:0000256" key="7">
    <source>
        <dbReference type="ARBA" id="ARBA00023242"/>
    </source>
</evidence>
<name>A0A8H7Q7L2_9FUNG</name>
<dbReference type="SUPFAM" id="SSF54427">
    <property type="entry name" value="NTF2-like"/>
    <property type="match status" value="1"/>
</dbReference>